<feature type="transmembrane region" description="Helical" evidence="6">
    <location>
        <begin position="252"/>
        <end position="269"/>
    </location>
</feature>
<dbReference type="PANTHER" id="PTHR23513:SF6">
    <property type="entry name" value="MAJOR FACILITATOR SUPERFAMILY ASSOCIATED DOMAIN-CONTAINING PROTEIN"/>
    <property type="match status" value="1"/>
</dbReference>
<dbReference type="SUPFAM" id="SSF103473">
    <property type="entry name" value="MFS general substrate transporter"/>
    <property type="match status" value="1"/>
</dbReference>
<organism evidence="7 8">
    <name type="scientific">Candidatus Alistipes intestinigallinarum</name>
    <dbReference type="NCBI Taxonomy" id="2838440"/>
    <lineage>
        <taxon>Bacteria</taxon>
        <taxon>Pseudomonadati</taxon>
        <taxon>Bacteroidota</taxon>
        <taxon>Bacteroidia</taxon>
        <taxon>Bacteroidales</taxon>
        <taxon>Rikenellaceae</taxon>
        <taxon>Alistipes</taxon>
    </lineage>
</organism>
<feature type="transmembrane region" description="Helical" evidence="6">
    <location>
        <begin position="216"/>
        <end position="240"/>
    </location>
</feature>
<dbReference type="InterPro" id="IPR011701">
    <property type="entry name" value="MFS"/>
</dbReference>
<evidence type="ECO:0000256" key="2">
    <source>
        <dbReference type="ARBA" id="ARBA00022475"/>
    </source>
</evidence>
<protein>
    <submittedName>
        <fullName evidence="7">MFS transporter</fullName>
    </submittedName>
</protein>
<keyword evidence="2" id="KW-1003">Cell membrane</keyword>
<dbReference type="Proteomes" id="UP000886844">
    <property type="component" value="Unassembled WGS sequence"/>
</dbReference>
<dbReference type="InterPro" id="IPR036259">
    <property type="entry name" value="MFS_trans_sf"/>
</dbReference>
<dbReference type="AlphaFoldDB" id="A0A9D1Z087"/>
<keyword evidence="5 6" id="KW-0472">Membrane</keyword>
<dbReference type="GO" id="GO:0022857">
    <property type="term" value="F:transmembrane transporter activity"/>
    <property type="evidence" value="ECO:0007669"/>
    <property type="project" value="InterPro"/>
</dbReference>
<dbReference type="GO" id="GO:0005886">
    <property type="term" value="C:plasma membrane"/>
    <property type="evidence" value="ECO:0007669"/>
    <property type="project" value="UniProtKB-SubCell"/>
</dbReference>
<comment type="subcellular location">
    <subcellularLocation>
        <location evidence="1">Cell membrane</location>
        <topology evidence="1">Multi-pass membrane protein</topology>
    </subcellularLocation>
</comment>
<comment type="caution">
    <text evidence="7">The sequence shown here is derived from an EMBL/GenBank/DDBJ whole genome shotgun (WGS) entry which is preliminary data.</text>
</comment>
<dbReference type="Gene3D" id="1.20.1250.20">
    <property type="entry name" value="MFS general substrate transporter like domains"/>
    <property type="match status" value="1"/>
</dbReference>
<evidence type="ECO:0000256" key="1">
    <source>
        <dbReference type="ARBA" id="ARBA00004651"/>
    </source>
</evidence>
<dbReference type="Pfam" id="PF07690">
    <property type="entry name" value="MFS_1"/>
    <property type="match status" value="1"/>
</dbReference>
<keyword evidence="3 6" id="KW-0812">Transmembrane</keyword>
<dbReference type="PANTHER" id="PTHR23513">
    <property type="entry name" value="INTEGRAL MEMBRANE EFFLUX PROTEIN-RELATED"/>
    <property type="match status" value="1"/>
</dbReference>
<evidence type="ECO:0000256" key="5">
    <source>
        <dbReference type="ARBA" id="ARBA00023136"/>
    </source>
</evidence>
<evidence type="ECO:0000313" key="7">
    <source>
        <dbReference type="EMBL" id="HIY68785.1"/>
    </source>
</evidence>
<evidence type="ECO:0000256" key="3">
    <source>
        <dbReference type="ARBA" id="ARBA00022692"/>
    </source>
</evidence>
<feature type="transmembrane region" description="Helical" evidence="6">
    <location>
        <begin position="306"/>
        <end position="330"/>
    </location>
</feature>
<proteinExistence type="predicted"/>
<name>A0A9D1Z087_9BACT</name>
<evidence type="ECO:0000256" key="6">
    <source>
        <dbReference type="SAM" id="Phobius"/>
    </source>
</evidence>
<dbReference type="CDD" id="cd06173">
    <property type="entry name" value="MFS_MefA_like"/>
    <property type="match status" value="1"/>
</dbReference>
<evidence type="ECO:0000256" key="4">
    <source>
        <dbReference type="ARBA" id="ARBA00022989"/>
    </source>
</evidence>
<evidence type="ECO:0000313" key="8">
    <source>
        <dbReference type="Proteomes" id="UP000886844"/>
    </source>
</evidence>
<sequence length="401" mass="43508">MQSWKRTFAVIWSGQAISILSSSIVAYAIIFWMSVETRSAEVLALSAIAGMLPQAVLGLFVGVYIDRWDRKRTMILADSFIALCTLGLAVLFWLDTAELWHVYLLLACRSVGSAFHVPAMQASVPLLAPQAQLTRIAGVNQVITSFSDLIGPALGALLLGLTSIGNILLLDVLGALIACTTLLFIHIPNPERPDRRPDLWREFREGFAAMHSQPGLGWFFGLAIAVWFLIMPVGVLFPLMTLNHFGGGTWEMSFVEIIWGGGALLGGAIMGARNYPVNRIVLINLMYLVVGLSFLFSGLLPVSGFYWFTALTAAAGVSSSVFNASFVSVLQTRIEAGMLGRVLSLYRSFGLLPSVLGLLSTGFLAERVGLTTTFILSGSLICLLSIVAFCIPSVLRLDRRK</sequence>
<feature type="transmembrane region" description="Helical" evidence="6">
    <location>
        <begin position="371"/>
        <end position="395"/>
    </location>
</feature>
<feature type="transmembrane region" description="Helical" evidence="6">
    <location>
        <begin position="7"/>
        <end position="30"/>
    </location>
</feature>
<feature type="transmembrane region" description="Helical" evidence="6">
    <location>
        <begin position="75"/>
        <end position="94"/>
    </location>
</feature>
<feature type="transmembrane region" description="Helical" evidence="6">
    <location>
        <begin position="167"/>
        <end position="187"/>
    </location>
</feature>
<keyword evidence="4 6" id="KW-1133">Transmembrane helix</keyword>
<feature type="transmembrane region" description="Helical" evidence="6">
    <location>
        <begin position="42"/>
        <end position="63"/>
    </location>
</feature>
<dbReference type="EMBL" id="DXDA01000042">
    <property type="protein sequence ID" value="HIY68785.1"/>
    <property type="molecule type" value="Genomic_DNA"/>
</dbReference>
<feature type="transmembrane region" description="Helical" evidence="6">
    <location>
        <begin position="281"/>
        <end position="300"/>
    </location>
</feature>
<reference evidence="7" key="2">
    <citation type="submission" date="2021-04" db="EMBL/GenBank/DDBJ databases">
        <authorList>
            <person name="Gilroy R."/>
        </authorList>
    </citation>
    <scope>NUCLEOTIDE SEQUENCE</scope>
    <source>
        <strain evidence="7">5134</strain>
    </source>
</reference>
<gene>
    <name evidence="7" type="ORF">H9828_05155</name>
</gene>
<accession>A0A9D1Z087</accession>
<feature type="transmembrane region" description="Helical" evidence="6">
    <location>
        <begin position="342"/>
        <end position="365"/>
    </location>
</feature>
<reference evidence="7" key="1">
    <citation type="journal article" date="2021" name="PeerJ">
        <title>Extensive microbial diversity within the chicken gut microbiome revealed by metagenomics and culture.</title>
        <authorList>
            <person name="Gilroy R."/>
            <person name="Ravi A."/>
            <person name="Getino M."/>
            <person name="Pursley I."/>
            <person name="Horton D.L."/>
            <person name="Alikhan N.F."/>
            <person name="Baker D."/>
            <person name="Gharbi K."/>
            <person name="Hall N."/>
            <person name="Watson M."/>
            <person name="Adriaenssens E.M."/>
            <person name="Foster-Nyarko E."/>
            <person name="Jarju S."/>
            <person name="Secka A."/>
            <person name="Antonio M."/>
            <person name="Oren A."/>
            <person name="Chaudhuri R.R."/>
            <person name="La Ragione R."/>
            <person name="Hildebrand F."/>
            <person name="Pallen M.J."/>
        </authorList>
    </citation>
    <scope>NUCLEOTIDE SEQUENCE</scope>
    <source>
        <strain evidence="7">5134</strain>
    </source>
</reference>